<evidence type="ECO:0000313" key="1">
    <source>
        <dbReference type="EMBL" id="QIG68748.1"/>
    </source>
</evidence>
<organism evidence="1 2">
    <name type="scientific">Rhizobium phage RHph_Y2_6</name>
    <dbReference type="NCBI Taxonomy" id="2509576"/>
    <lineage>
        <taxon>Viruses</taxon>
        <taxon>Duplodnaviria</taxon>
        <taxon>Heunggongvirae</taxon>
        <taxon>Uroviricota</taxon>
        <taxon>Caudoviricetes</taxon>
        <taxon>Schitoviridae</taxon>
        <taxon>Demetervirinae</taxon>
        <taxon>Acanvirus</taxon>
        <taxon>Acanvirus Y26</taxon>
    </lineage>
</organism>
<dbReference type="Proteomes" id="UP000656384">
    <property type="component" value="Segment"/>
</dbReference>
<reference evidence="1" key="1">
    <citation type="submission" date="2020-01" db="EMBL/GenBank/DDBJ databases">
        <title>Patterns of diversity and host range of bacteriophage communities associated with bean-nodulatin bacteria.</title>
        <authorList>
            <person name="Vann Cauwenberghe J."/>
            <person name="Santamaria R.I."/>
            <person name="Bustos P."/>
            <person name="Juarez S."/>
            <person name="Gonzalez V."/>
        </authorList>
    </citation>
    <scope>NUCLEOTIDE SEQUENCE</scope>
</reference>
<protein>
    <submittedName>
        <fullName evidence="1">Uncharacterized protein</fullName>
    </submittedName>
</protein>
<dbReference type="EMBL" id="MN988497">
    <property type="protein sequence ID" value="QIG68748.1"/>
    <property type="molecule type" value="Genomic_DNA"/>
</dbReference>
<evidence type="ECO:0000313" key="2">
    <source>
        <dbReference type="Proteomes" id="UP000656384"/>
    </source>
</evidence>
<accession>A0A7S5UT06</accession>
<sequence length="130" mass="15163">MSWLRNWWVKHVCTDDQKLINSWETDPSELPIIEQHYKDGTKRVLTPAEVYDLYDPQMGAYVLPDEHHEMVEKTKSEITREYAEKQGIPVVDLPLAPVDEFGMSGYLTKADREHELTMIQADMDNRRVGT</sequence>
<proteinExistence type="predicted"/>
<keyword evidence="2" id="KW-1185">Reference proteome</keyword>
<name>A0A7S5UT06_9CAUD</name>
<gene>
    <name evidence="1" type="ORF">EVB68_011</name>
</gene>